<dbReference type="InterPro" id="IPR017853">
    <property type="entry name" value="GH"/>
</dbReference>
<dbReference type="InterPro" id="IPR052177">
    <property type="entry name" value="Divisome_Glycosyl_Hydrolase"/>
</dbReference>
<evidence type="ECO:0000259" key="3">
    <source>
        <dbReference type="Pfam" id="PF02638"/>
    </source>
</evidence>
<feature type="domain" description="Glycosyl hydrolase-like 10" evidence="3">
    <location>
        <begin position="39"/>
        <end position="295"/>
    </location>
</feature>
<evidence type="ECO:0000256" key="2">
    <source>
        <dbReference type="SAM" id="SignalP"/>
    </source>
</evidence>
<dbReference type="GeneID" id="91083482"/>
<dbReference type="PANTHER" id="PTHR43405">
    <property type="entry name" value="GLYCOSYL HYDROLASE DIGH"/>
    <property type="match status" value="1"/>
</dbReference>
<evidence type="ECO:0000256" key="1">
    <source>
        <dbReference type="ARBA" id="ARBA00022729"/>
    </source>
</evidence>
<dbReference type="Pfam" id="PF02638">
    <property type="entry name" value="GHL10"/>
    <property type="match status" value="1"/>
</dbReference>
<dbReference type="RefSeq" id="WP_021668353.1">
    <property type="nucleotide sequence ID" value="NZ_JRNR01000024.1"/>
</dbReference>
<dbReference type="Gene3D" id="3.20.20.80">
    <property type="entry name" value="Glycosidases"/>
    <property type="match status" value="1"/>
</dbReference>
<dbReference type="AlphaFoldDB" id="A0A096ARZ5"/>
<feature type="chain" id="PRO_5001924085" description="Glycosyl hydrolase-like 10 domain-containing protein" evidence="2">
    <location>
        <begin position="21"/>
        <end position="565"/>
    </location>
</feature>
<proteinExistence type="predicted"/>
<accession>A0A096ARZ5</accession>
<dbReference type="InterPro" id="IPR003790">
    <property type="entry name" value="GHL10"/>
</dbReference>
<evidence type="ECO:0000313" key="4">
    <source>
        <dbReference type="EMBL" id="KGF49838.1"/>
    </source>
</evidence>
<reference evidence="4 5" key="1">
    <citation type="submission" date="2014-07" db="EMBL/GenBank/DDBJ databases">
        <authorList>
            <person name="McCorrison J."/>
            <person name="Sanka R."/>
            <person name="Torralba M."/>
            <person name="Gillis M."/>
            <person name="Haft D.H."/>
            <person name="Methe B."/>
            <person name="Sutton G."/>
            <person name="Nelson K.E."/>
        </authorList>
    </citation>
    <scope>NUCLEOTIDE SEQUENCE [LARGE SCALE GENOMIC DNA]</scope>
    <source>
        <strain evidence="4 5">DNF00882</strain>
    </source>
</reference>
<protein>
    <recommendedName>
        <fullName evidence="3">Glycosyl hydrolase-like 10 domain-containing protein</fullName>
    </recommendedName>
</protein>
<organism evidence="4 5">
    <name type="scientific">Prevotella disiens DNF00882</name>
    <dbReference type="NCBI Taxonomy" id="1401075"/>
    <lineage>
        <taxon>Bacteria</taxon>
        <taxon>Pseudomonadati</taxon>
        <taxon>Bacteroidota</taxon>
        <taxon>Bacteroidia</taxon>
        <taxon>Bacteroidales</taxon>
        <taxon>Prevotellaceae</taxon>
        <taxon>Prevotella</taxon>
    </lineage>
</organism>
<gene>
    <name evidence="4" type="ORF">HMPREF0654_03495</name>
</gene>
<dbReference type="PANTHER" id="PTHR43405:SF1">
    <property type="entry name" value="GLYCOSYL HYDROLASE DIGH"/>
    <property type="match status" value="1"/>
</dbReference>
<name>A0A096ARZ5_9BACT</name>
<dbReference type="Proteomes" id="UP000029538">
    <property type="component" value="Unassembled WGS sequence"/>
</dbReference>
<comment type="caution">
    <text evidence="4">The sequence shown here is derived from an EMBL/GenBank/DDBJ whole genome shotgun (WGS) entry which is preliminary data.</text>
</comment>
<dbReference type="EMBL" id="JRNR01000024">
    <property type="protein sequence ID" value="KGF49838.1"/>
    <property type="molecule type" value="Genomic_DNA"/>
</dbReference>
<keyword evidence="1 2" id="KW-0732">Signal</keyword>
<feature type="signal peptide" evidence="2">
    <location>
        <begin position="1"/>
        <end position="20"/>
    </location>
</feature>
<dbReference type="SUPFAM" id="SSF51445">
    <property type="entry name" value="(Trans)glycosidases"/>
    <property type="match status" value="1"/>
</dbReference>
<evidence type="ECO:0000313" key="5">
    <source>
        <dbReference type="Proteomes" id="UP000029538"/>
    </source>
</evidence>
<sequence length="565" mass="65102">MKFRIATLLFFSWFTLYCSAQNNVFFSNWDTTPLQKYETRAVWLTTLGNLDWPKTLANSDESREEQKRELIEILDKYAAANINTVILQTRVRAATIYPSNIEPWDKCLTGRENGNPGYDPLAFAVEECHKRGMEIHAWLAAIPVGSYSSLGCKLLKQKGFKIRRFSSGAYINPADPNIANYLGEICAEITSNYDIDGINLDYIRYPDKWPRPSYRNGDTPDERRANITAIVREINRRVKAIKPWIKISCSPIGKYADLTNYSSKNYNARDRVSQEAQAWIKQGIMDQLYPMQYFRSDNYYPFCADWVENSNGRDMITGLGTYFLDPRQGNWTLSEITRQMYVSRSLGMGHAHFRSKFLLDNNQGIYNFEKRFNAIPTLTPPMTWEKTTKPQKPYYAEGTSLVSSIGSDGTKTISWKGSSPYYNIYMSSTYPVDTKDPRNLVTARFVGNSFVHEAAGNNYYAITAMDRFGNESEALQSSFKKAKVESKLLKLKKKQIELPEWLKDMDIDYYLITSMQGNAIKKVYYTKNQHLKINVADLKNGTYQIYAHSAKRKVLHSIGYFFVKR</sequence>